<comment type="catalytic activity">
    <reaction evidence="7">
        <text>L-glutamate 5-semialdehyde + phosphate + NADP(+) = L-glutamyl 5-phosphate + NADPH + H(+)</text>
        <dbReference type="Rhea" id="RHEA:19541"/>
        <dbReference type="ChEBI" id="CHEBI:15378"/>
        <dbReference type="ChEBI" id="CHEBI:43474"/>
        <dbReference type="ChEBI" id="CHEBI:57783"/>
        <dbReference type="ChEBI" id="CHEBI:58066"/>
        <dbReference type="ChEBI" id="CHEBI:58274"/>
        <dbReference type="ChEBI" id="CHEBI:58349"/>
        <dbReference type="EC" id="1.2.1.41"/>
    </reaction>
</comment>
<dbReference type="InterPro" id="IPR020593">
    <property type="entry name" value="G-glutamylP_reductase_CS"/>
</dbReference>
<dbReference type="EC" id="1.2.1.41" evidence="2"/>
<accession>A0A9D4TZ20</accession>
<evidence type="ECO:0000256" key="6">
    <source>
        <dbReference type="ARBA" id="ARBA00023002"/>
    </source>
</evidence>
<dbReference type="Gene3D" id="3.40.309.10">
    <property type="entry name" value="Aldehyde Dehydrogenase, Chain A, domain 2"/>
    <property type="match status" value="1"/>
</dbReference>
<sequence length="430" mass="45995">MAQSHAEREMAVKARTASRALQALRSEDRVAILNRIAESLEQHEQHIMAENALDVEAAGGGKVSDALLQRLILKPSKIQQLADGIRAIAKQEEPIGRLLSRLEVAEGLVLDKVTSPIGVLLVIFEARPDALPQIASLAIRSGNGLLLKGGKEAMRSNALLHRLIVDAVAEVAPGVGRDVIGLVTRRDEIDGLLKLNDVIDLVIPRGSNELVSYIQNNTRIPVLGHADGICHIYVDAAANLQQATAICIDSKVDYPAACNAVEKILVHDSLQGQPLESLVKALQDAGVSVHGGERTVAALGLPAAPSVRHEYSSMDVTVELVSGMDEAIEHIHANGSGHTECILTDDQAAADDFLRRVDSACVFHNASTRFSDGYRFGLGAEVGISTARIHARGPVGVEGLLTTRYLMRGKGQTVEKDKAVTYTHKALPLS</sequence>
<comment type="pathway">
    <text evidence="1">Amino-acid biosynthesis; L-proline biosynthesis; L-glutamate 5-semialdehyde from L-glutamate: step 2/2.</text>
</comment>
<dbReference type="OrthoDB" id="1934954at2759"/>
<evidence type="ECO:0000256" key="4">
    <source>
        <dbReference type="ARBA" id="ARBA00022650"/>
    </source>
</evidence>
<dbReference type="PROSITE" id="PS01223">
    <property type="entry name" value="PROA"/>
    <property type="match status" value="1"/>
</dbReference>
<comment type="caution">
    <text evidence="9">The sequence shown here is derived from an EMBL/GenBank/DDBJ whole genome shotgun (WGS) entry which is preliminary data.</text>
</comment>
<dbReference type="InterPro" id="IPR000965">
    <property type="entry name" value="GPR_dom"/>
</dbReference>
<evidence type="ECO:0000313" key="10">
    <source>
        <dbReference type="Proteomes" id="UP001055712"/>
    </source>
</evidence>
<dbReference type="InterPro" id="IPR012134">
    <property type="entry name" value="Glu-5-SA_DH"/>
</dbReference>
<gene>
    <name evidence="9" type="ORF">D9Q98_000854</name>
</gene>
<dbReference type="Gene3D" id="3.40.605.10">
    <property type="entry name" value="Aldehyde Dehydrogenase, Chain A, domain 1"/>
    <property type="match status" value="1"/>
</dbReference>
<feature type="domain" description="Aldehyde dehydrogenase" evidence="8">
    <location>
        <begin position="9"/>
        <end position="285"/>
    </location>
</feature>
<dbReference type="InterPro" id="IPR016162">
    <property type="entry name" value="Ald_DH_N"/>
</dbReference>
<keyword evidence="4" id="KW-0641">Proline biosynthesis</keyword>
<dbReference type="GO" id="GO:0008652">
    <property type="term" value="P:amino acid biosynthetic process"/>
    <property type="evidence" value="ECO:0007669"/>
    <property type="project" value="UniProtKB-KW"/>
</dbReference>
<reference evidence="9" key="1">
    <citation type="journal article" date="2019" name="Plant J.">
        <title>Chlorella vulgaris genome assembly and annotation reveals the molecular basis for metabolic acclimation to high light conditions.</title>
        <authorList>
            <person name="Cecchin M."/>
            <person name="Marcolungo L."/>
            <person name="Rossato M."/>
            <person name="Girolomoni L."/>
            <person name="Cosentino E."/>
            <person name="Cuine S."/>
            <person name="Li-Beisson Y."/>
            <person name="Delledonne M."/>
            <person name="Ballottari M."/>
        </authorList>
    </citation>
    <scope>NUCLEOTIDE SEQUENCE</scope>
    <source>
        <strain evidence="9">211/11P</strain>
    </source>
</reference>
<evidence type="ECO:0000259" key="8">
    <source>
        <dbReference type="Pfam" id="PF00171"/>
    </source>
</evidence>
<evidence type="ECO:0000256" key="2">
    <source>
        <dbReference type="ARBA" id="ARBA00013002"/>
    </source>
</evidence>
<dbReference type="Pfam" id="PF00171">
    <property type="entry name" value="Aldedh"/>
    <property type="match status" value="1"/>
</dbReference>
<keyword evidence="10" id="KW-1185">Reference proteome</keyword>
<evidence type="ECO:0000256" key="3">
    <source>
        <dbReference type="ARBA" id="ARBA00022605"/>
    </source>
</evidence>
<dbReference type="NCBIfam" id="NF001221">
    <property type="entry name" value="PRK00197.1"/>
    <property type="match status" value="1"/>
</dbReference>
<evidence type="ECO:0000313" key="9">
    <source>
        <dbReference type="EMBL" id="KAI3438423.1"/>
    </source>
</evidence>
<dbReference type="InterPro" id="IPR016161">
    <property type="entry name" value="Ald_DH/histidinol_DH"/>
</dbReference>
<dbReference type="InterPro" id="IPR016163">
    <property type="entry name" value="Ald_DH_C"/>
</dbReference>
<dbReference type="NCBIfam" id="TIGR00407">
    <property type="entry name" value="proA"/>
    <property type="match status" value="1"/>
</dbReference>
<dbReference type="InterPro" id="IPR015590">
    <property type="entry name" value="Aldehyde_DH_dom"/>
</dbReference>
<dbReference type="PANTHER" id="PTHR11063">
    <property type="entry name" value="GLUTAMATE SEMIALDEHYDE DEHYDROGENASE"/>
    <property type="match status" value="1"/>
</dbReference>
<dbReference type="GO" id="GO:0004350">
    <property type="term" value="F:glutamate-5-semialdehyde dehydrogenase activity"/>
    <property type="evidence" value="ECO:0007669"/>
    <property type="project" value="UniProtKB-EC"/>
</dbReference>
<keyword evidence="5" id="KW-0521">NADP</keyword>
<proteinExistence type="inferred from homology"/>
<protein>
    <recommendedName>
        <fullName evidence="2">glutamate-5-semialdehyde dehydrogenase</fullName>
        <ecNumber evidence="2">1.2.1.41</ecNumber>
    </recommendedName>
</protein>
<dbReference type="Proteomes" id="UP001055712">
    <property type="component" value="Unassembled WGS sequence"/>
</dbReference>
<dbReference type="PANTHER" id="PTHR11063:SF8">
    <property type="entry name" value="DELTA-1-PYRROLINE-5-CARBOXYLATE SYNTHASE"/>
    <property type="match status" value="1"/>
</dbReference>
<dbReference type="EMBL" id="SIDB01000001">
    <property type="protein sequence ID" value="KAI3438423.1"/>
    <property type="molecule type" value="Genomic_DNA"/>
</dbReference>
<reference evidence="9" key="2">
    <citation type="submission" date="2020-11" db="EMBL/GenBank/DDBJ databases">
        <authorList>
            <person name="Cecchin M."/>
            <person name="Marcolungo L."/>
            <person name="Rossato M."/>
            <person name="Girolomoni L."/>
            <person name="Cosentino E."/>
            <person name="Cuine S."/>
            <person name="Li-Beisson Y."/>
            <person name="Delledonne M."/>
            <person name="Ballottari M."/>
        </authorList>
    </citation>
    <scope>NUCLEOTIDE SEQUENCE</scope>
    <source>
        <strain evidence="9">211/11P</strain>
        <tissue evidence="9">Whole cell</tissue>
    </source>
</reference>
<dbReference type="GO" id="GO:0050661">
    <property type="term" value="F:NADP binding"/>
    <property type="evidence" value="ECO:0007669"/>
    <property type="project" value="InterPro"/>
</dbReference>
<evidence type="ECO:0000256" key="5">
    <source>
        <dbReference type="ARBA" id="ARBA00022857"/>
    </source>
</evidence>
<dbReference type="HAMAP" id="MF_00412">
    <property type="entry name" value="ProA"/>
    <property type="match status" value="1"/>
</dbReference>
<dbReference type="SUPFAM" id="SSF53720">
    <property type="entry name" value="ALDH-like"/>
    <property type="match status" value="1"/>
</dbReference>
<dbReference type="PIRSF" id="PIRSF000151">
    <property type="entry name" value="GPR"/>
    <property type="match status" value="1"/>
</dbReference>
<dbReference type="CDD" id="cd07079">
    <property type="entry name" value="ALDH_F18-19_ProA-GPR"/>
    <property type="match status" value="1"/>
</dbReference>
<evidence type="ECO:0000256" key="7">
    <source>
        <dbReference type="ARBA" id="ARBA00049024"/>
    </source>
</evidence>
<name>A0A9D4TZ20_CHLVU</name>
<dbReference type="AlphaFoldDB" id="A0A9D4TZ20"/>
<keyword evidence="6" id="KW-0560">Oxidoreductase</keyword>
<keyword evidence="3" id="KW-0028">Amino-acid biosynthesis</keyword>
<organism evidence="9 10">
    <name type="scientific">Chlorella vulgaris</name>
    <name type="common">Green alga</name>
    <dbReference type="NCBI Taxonomy" id="3077"/>
    <lineage>
        <taxon>Eukaryota</taxon>
        <taxon>Viridiplantae</taxon>
        <taxon>Chlorophyta</taxon>
        <taxon>core chlorophytes</taxon>
        <taxon>Trebouxiophyceae</taxon>
        <taxon>Chlorellales</taxon>
        <taxon>Chlorellaceae</taxon>
        <taxon>Chlorella clade</taxon>
        <taxon>Chlorella</taxon>
    </lineage>
</organism>
<evidence type="ECO:0000256" key="1">
    <source>
        <dbReference type="ARBA" id="ARBA00004985"/>
    </source>
</evidence>